<feature type="transmembrane region" description="Helical" evidence="1">
    <location>
        <begin position="12"/>
        <end position="31"/>
    </location>
</feature>
<accession>E4ZGB1</accession>
<dbReference type="VEuPathDB" id="FungiDB:LEMA_uP064570.1"/>
<keyword evidence="1" id="KW-1133">Transmembrane helix</keyword>
<evidence type="ECO:0000313" key="3">
    <source>
        <dbReference type="Proteomes" id="UP000002668"/>
    </source>
</evidence>
<gene>
    <name evidence="2" type="ORF">LEMA_uP064570.1</name>
</gene>
<dbReference type="InParanoid" id="E4ZGB1"/>
<dbReference type="HOGENOM" id="CLU_2333966_0_0_1"/>
<keyword evidence="1" id="KW-0812">Transmembrane</keyword>
<organism evidence="2 3">
    <name type="scientific">Leptosphaeria maculans (strain JN3 / isolate v23.1.3 / race Av1-4-5-6-7-8)</name>
    <name type="common">Blackleg fungus</name>
    <name type="synonym">Phoma lingam</name>
    <dbReference type="NCBI Taxonomy" id="985895"/>
    <lineage>
        <taxon>Eukaryota</taxon>
        <taxon>Fungi</taxon>
        <taxon>Dikarya</taxon>
        <taxon>Ascomycota</taxon>
        <taxon>Pezizomycotina</taxon>
        <taxon>Dothideomycetes</taxon>
        <taxon>Pleosporomycetidae</taxon>
        <taxon>Pleosporales</taxon>
        <taxon>Pleosporineae</taxon>
        <taxon>Leptosphaeriaceae</taxon>
        <taxon>Plenodomus</taxon>
        <taxon>Plenodomus lingam/Leptosphaeria maculans species complex</taxon>
    </lineage>
</organism>
<evidence type="ECO:0000313" key="2">
    <source>
        <dbReference type="EMBL" id="CBX90331.1"/>
    </source>
</evidence>
<evidence type="ECO:0000256" key="1">
    <source>
        <dbReference type="SAM" id="Phobius"/>
    </source>
</evidence>
<dbReference type="Proteomes" id="UP000002668">
    <property type="component" value="Genome"/>
</dbReference>
<sequence length="98" mass="11109">MVDTRLDVHVLSGWLGVYVSLYMLVSILHQSNLLCNLERIPDVASAVKGLLSGTSVAGLMQVLTSLNERRKWRRAACWRRKVKLARHRRPGRRTRGTG</sequence>
<proteinExistence type="predicted"/>
<dbReference type="EMBL" id="FP929064">
    <property type="protein sequence ID" value="CBX90331.1"/>
    <property type="molecule type" value="Genomic_DNA"/>
</dbReference>
<keyword evidence="1" id="KW-0472">Membrane</keyword>
<reference evidence="3" key="1">
    <citation type="journal article" date="2011" name="Nat. Commun.">
        <title>Effector diversification within compartments of the Leptosphaeria maculans genome affected by Repeat-Induced Point mutations.</title>
        <authorList>
            <person name="Rouxel T."/>
            <person name="Grandaubert J."/>
            <person name="Hane J.K."/>
            <person name="Hoede C."/>
            <person name="van de Wouw A.P."/>
            <person name="Couloux A."/>
            <person name="Dominguez V."/>
            <person name="Anthouard V."/>
            <person name="Bally P."/>
            <person name="Bourras S."/>
            <person name="Cozijnsen A.J."/>
            <person name="Ciuffetti L.M."/>
            <person name="Degrave A."/>
            <person name="Dilmaghani A."/>
            <person name="Duret L."/>
            <person name="Fudal I."/>
            <person name="Goodwin S.B."/>
            <person name="Gout L."/>
            <person name="Glaser N."/>
            <person name="Linglin J."/>
            <person name="Kema G.H.J."/>
            <person name="Lapalu N."/>
            <person name="Lawrence C.B."/>
            <person name="May K."/>
            <person name="Meyer M."/>
            <person name="Ollivier B."/>
            <person name="Poulain J."/>
            <person name="Schoch C.L."/>
            <person name="Simon A."/>
            <person name="Spatafora J.W."/>
            <person name="Stachowiak A."/>
            <person name="Turgeon B.G."/>
            <person name="Tyler B.M."/>
            <person name="Vincent D."/>
            <person name="Weissenbach J."/>
            <person name="Amselem J."/>
            <person name="Quesneville H."/>
            <person name="Oliver R.P."/>
            <person name="Wincker P."/>
            <person name="Balesdent M.-H."/>
            <person name="Howlett B.J."/>
        </authorList>
    </citation>
    <scope>NUCLEOTIDE SEQUENCE [LARGE SCALE GENOMIC DNA]</scope>
    <source>
        <strain evidence="3">JN3 / isolate v23.1.3 / race Av1-4-5-6-7-8</strain>
    </source>
</reference>
<name>E4ZGB1_LEPMJ</name>
<protein>
    <submittedName>
        <fullName evidence="2">Uncharacterized protein</fullName>
    </submittedName>
</protein>
<keyword evidence="3" id="KW-1185">Reference proteome</keyword>
<dbReference type="AlphaFoldDB" id="E4ZGB1"/>